<dbReference type="InterPro" id="IPR019874">
    <property type="entry name" value="RF_methyltr_PrmC"/>
</dbReference>
<dbReference type="NCBIfam" id="TIGR00536">
    <property type="entry name" value="hemK_fam"/>
    <property type="match status" value="1"/>
</dbReference>
<evidence type="ECO:0000256" key="4">
    <source>
        <dbReference type="ARBA" id="ARBA00022691"/>
    </source>
</evidence>
<evidence type="ECO:0000256" key="5">
    <source>
        <dbReference type="ARBA" id="ARBA00048391"/>
    </source>
</evidence>
<dbReference type="SUPFAM" id="SSF53335">
    <property type="entry name" value="S-adenosyl-L-methionine-dependent methyltransferases"/>
    <property type="match status" value="1"/>
</dbReference>
<gene>
    <name evidence="8" type="ORF">UFOPK1698_00516</name>
</gene>
<protein>
    <recommendedName>
        <fullName evidence="1">peptide chain release factor N(5)-glutamine methyltransferase</fullName>
        <ecNumber evidence="1">2.1.1.297</ecNumber>
    </recommendedName>
</protein>
<dbReference type="InterPro" id="IPR050320">
    <property type="entry name" value="N5-glutamine_MTase"/>
</dbReference>
<accession>A0A6J6E6J6</accession>
<proteinExistence type="predicted"/>
<dbReference type="NCBIfam" id="TIGR03534">
    <property type="entry name" value="RF_mod_PrmC"/>
    <property type="match status" value="1"/>
</dbReference>
<name>A0A6J6E6J6_9ZZZZ</name>
<dbReference type="Gene3D" id="3.40.50.150">
    <property type="entry name" value="Vaccinia Virus protein VP39"/>
    <property type="match status" value="1"/>
</dbReference>
<sequence length="282" mass="30765">MEIKSILRVAKAQLSESNISEVDAEHLLAHILGLTRMDLHNPVVLEATLLGFSDQNILEEQFFDLLDRRLNFEPLQYLTGTAPFRHLDIQVGPGVLVPRPESELLVEAVLQHIKNLPQPVSVVDLGAGSGALSLAIATEAPASRVIAVEKSPEALIWLKKNVSVIAENVRVVEGDVVDVLPGIKCDVVIANPPYIRQGQKLPRDVEAFEPHVALFGGPTGLEIPQLFINAAARLLKSQGVLVIEHGEDQVAEIAKLLDVDFSEVASHDDLVGRPRWSSAVRR</sequence>
<dbReference type="InterPro" id="IPR004556">
    <property type="entry name" value="HemK-like"/>
</dbReference>
<dbReference type="Pfam" id="PF05175">
    <property type="entry name" value="MTS"/>
    <property type="match status" value="1"/>
</dbReference>
<keyword evidence="4" id="KW-0949">S-adenosyl-L-methionine</keyword>
<reference evidence="8" key="1">
    <citation type="submission" date="2020-05" db="EMBL/GenBank/DDBJ databases">
        <authorList>
            <person name="Chiriac C."/>
            <person name="Salcher M."/>
            <person name="Ghai R."/>
            <person name="Kavagutti S V."/>
        </authorList>
    </citation>
    <scope>NUCLEOTIDE SEQUENCE</scope>
</reference>
<dbReference type="EC" id="2.1.1.297" evidence="1"/>
<dbReference type="CDD" id="cd02440">
    <property type="entry name" value="AdoMet_MTases"/>
    <property type="match status" value="1"/>
</dbReference>
<feature type="domain" description="Release factor glutamine methyltransferase N-terminal" evidence="7">
    <location>
        <begin position="6"/>
        <end position="80"/>
    </location>
</feature>
<dbReference type="GO" id="GO:0032259">
    <property type="term" value="P:methylation"/>
    <property type="evidence" value="ECO:0007669"/>
    <property type="project" value="UniProtKB-KW"/>
</dbReference>
<dbReference type="GO" id="GO:0003676">
    <property type="term" value="F:nucleic acid binding"/>
    <property type="evidence" value="ECO:0007669"/>
    <property type="project" value="InterPro"/>
</dbReference>
<feature type="domain" description="Methyltransferase small" evidence="6">
    <location>
        <begin position="110"/>
        <end position="199"/>
    </location>
</feature>
<dbReference type="Gene3D" id="1.10.8.10">
    <property type="entry name" value="DNA helicase RuvA subunit, C-terminal domain"/>
    <property type="match status" value="1"/>
</dbReference>
<organism evidence="8">
    <name type="scientific">freshwater metagenome</name>
    <dbReference type="NCBI Taxonomy" id="449393"/>
    <lineage>
        <taxon>unclassified sequences</taxon>
        <taxon>metagenomes</taxon>
        <taxon>ecological metagenomes</taxon>
    </lineage>
</organism>
<dbReference type="PANTHER" id="PTHR18895:SF74">
    <property type="entry name" value="MTRF1L RELEASE FACTOR GLUTAMINE METHYLTRANSFERASE"/>
    <property type="match status" value="1"/>
</dbReference>
<keyword evidence="2" id="KW-0489">Methyltransferase</keyword>
<dbReference type="PANTHER" id="PTHR18895">
    <property type="entry name" value="HEMK METHYLTRANSFERASE"/>
    <property type="match status" value="1"/>
</dbReference>
<dbReference type="EMBL" id="CAEZTP010000031">
    <property type="protein sequence ID" value="CAB4570894.1"/>
    <property type="molecule type" value="Genomic_DNA"/>
</dbReference>
<evidence type="ECO:0000259" key="7">
    <source>
        <dbReference type="Pfam" id="PF17827"/>
    </source>
</evidence>
<dbReference type="InterPro" id="IPR007848">
    <property type="entry name" value="Small_mtfrase_dom"/>
</dbReference>
<dbReference type="InterPro" id="IPR002052">
    <property type="entry name" value="DNA_methylase_N6_adenine_CS"/>
</dbReference>
<evidence type="ECO:0000256" key="3">
    <source>
        <dbReference type="ARBA" id="ARBA00022679"/>
    </source>
</evidence>
<evidence type="ECO:0000259" key="6">
    <source>
        <dbReference type="Pfam" id="PF05175"/>
    </source>
</evidence>
<dbReference type="GO" id="GO:0102559">
    <property type="term" value="F:peptide chain release factor N(5)-glutamine methyltransferase activity"/>
    <property type="evidence" value="ECO:0007669"/>
    <property type="project" value="UniProtKB-EC"/>
</dbReference>
<comment type="catalytic activity">
    <reaction evidence="5">
        <text>L-glutaminyl-[peptide chain release factor] + S-adenosyl-L-methionine = N(5)-methyl-L-glutaminyl-[peptide chain release factor] + S-adenosyl-L-homocysteine + H(+)</text>
        <dbReference type="Rhea" id="RHEA:42896"/>
        <dbReference type="Rhea" id="RHEA-COMP:10271"/>
        <dbReference type="Rhea" id="RHEA-COMP:10272"/>
        <dbReference type="ChEBI" id="CHEBI:15378"/>
        <dbReference type="ChEBI" id="CHEBI:30011"/>
        <dbReference type="ChEBI" id="CHEBI:57856"/>
        <dbReference type="ChEBI" id="CHEBI:59789"/>
        <dbReference type="ChEBI" id="CHEBI:61891"/>
        <dbReference type="EC" id="2.1.1.297"/>
    </reaction>
</comment>
<dbReference type="InterPro" id="IPR040758">
    <property type="entry name" value="PrmC_N"/>
</dbReference>
<evidence type="ECO:0000256" key="2">
    <source>
        <dbReference type="ARBA" id="ARBA00022603"/>
    </source>
</evidence>
<keyword evidence="3" id="KW-0808">Transferase</keyword>
<dbReference type="AlphaFoldDB" id="A0A6J6E6J6"/>
<evidence type="ECO:0000313" key="8">
    <source>
        <dbReference type="EMBL" id="CAB4570894.1"/>
    </source>
</evidence>
<evidence type="ECO:0000256" key="1">
    <source>
        <dbReference type="ARBA" id="ARBA00012771"/>
    </source>
</evidence>
<dbReference type="Pfam" id="PF17827">
    <property type="entry name" value="PrmC_N"/>
    <property type="match status" value="1"/>
</dbReference>
<dbReference type="PROSITE" id="PS00092">
    <property type="entry name" value="N6_MTASE"/>
    <property type="match status" value="1"/>
</dbReference>
<dbReference type="InterPro" id="IPR029063">
    <property type="entry name" value="SAM-dependent_MTases_sf"/>
</dbReference>